<evidence type="ECO:0000259" key="2">
    <source>
        <dbReference type="Pfam" id="PF04230"/>
    </source>
</evidence>
<dbReference type="OrthoDB" id="9767435at2"/>
<dbReference type="Proteomes" id="UP000199406">
    <property type="component" value="Unassembled WGS sequence"/>
</dbReference>
<organism evidence="3 4">
    <name type="scientific">Blastococcus aurantiacus</name>
    <dbReference type="NCBI Taxonomy" id="1550231"/>
    <lineage>
        <taxon>Bacteria</taxon>
        <taxon>Bacillati</taxon>
        <taxon>Actinomycetota</taxon>
        <taxon>Actinomycetes</taxon>
        <taxon>Geodermatophilales</taxon>
        <taxon>Geodermatophilaceae</taxon>
        <taxon>Blastococcus</taxon>
    </lineage>
</organism>
<name>A0A1G7PQQ8_9ACTN</name>
<evidence type="ECO:0000313" key="3">
    <source>
        <dbReference type="EMBL" id="SDF88545.1"/>
    </source>
</evidence>
<dbReference type="AlphaFoldDB" id="A0A1G7PQQ8"/>
<evidence type="ECO:0000313" key="4">
    <source>
        <dbReference type="Proteomes" id="UP000199406"/>
    </source>
</evidence>
<accession>A0A1G7PQQ8</accession>
<evidence type="ECO:0000256" key="1">
    <source>
        <dbReference type="SAM" id="Coils"/>
    </source>
</evidence>
<dbReference type="STRING" id="1550231.SAMN05660662_3679"/>
<feature type="coiled-coil region" evidence="1">
    <location>
        <begin position="458"/>
        <end position="492"/>
    </location>
</feature>
<keyword evidence="1" id="KW-0175">Coiled coil</keyword>
<feature type="domain" description="Polysaccharide pyruvyl transferase" evidence="2">
    <location>
        <begin position="100"/>
        <end position="312"/>
    </location>
</feature>
<protein>
    <submittedName>
        <fullName evidence="3">Polysaccharide pyruvyl transferase</fullName>
    </submittedName>
</protein>
<proteinExistence type="predicted"/>
<keyword evidence="4" id="KW-1185">Reference proteome</keyword>
<dbReference type="GO" id="GO:0016740">
    <property type="term" value="F:transferase activity"/>
    <property type="evidence" value="ECO:0007669"/>
    <property type="project" value="UniProtKB-KW"/>
</dbReference>
<dbReference type="RefSeq" id="WP_091770021.1">
    <property type="nucleotide sequence ID" value="NZ_FNBT01000008.1"/>
</dbReference>
<sequence length="510" mass="55921">MTRVLIRSGKGPLLPVPAEASLARNGWGVFGANVGNRLFTDSVHRAVSTPGTEVVSNSLLSEINDVDDAYAARVNEEFSHFVLPLANAFRPQFLKNLRRLTAFIDKLTIPVTVVGIGTQLPVTGTGDTGDTEVDAVATAFVKAVLERSASIGVRGEITQAYLRNLGFPDDAVDVIGCPSLMVGPDGVPVTKKLDALDADSLVSLNVTPSAQRMAEITRQHMERYPHLDFIAQEHVRLALLLWGENPAKVADPDMPVHSGHPLYRQDRVRFFLDPVPWISHLADRHFSFGTRIHGNIAALLAGTPAVVLTHDSRTLELAQYHEIPYRLLDELPEGFDAAELYAAEDFSRYNAGQAERFARYTAFLDRNRIDHIWNEGRANPEFESQVAATDYPPAVTSVVADDVSAATLVPRLRWLRQGATADKSRAVGGYRPPFGLTPAPKVTLAALAKDVRSQAARLEQATTVIEEQRALIDAQSREVAQLREELRTAEKKATVVPSTAARLARRLRRS</sequence>
<keyword evidence="3" id="KW-0808">Transferase</keyword>
<dbReference type="InterPro" id="IPR007345">
    <property type="entry name" value="Polysacch_pyruvyl_Trfase"/>
</dbReference>
<dbReference type="EMBL" id="FNBT01000008">
    <property type="protein sequence ID" value="SDF88545.1"/>
    <property type="molecule type" value="Genomic_DNA"/>
</dbReference>
<dbReference type="Pfam" id="PF04230">
    <property type="entry name" value="PS_pyruv_trans"/>
    <property type="match status" value="1"/>
</dbReference>
<gene>
    <name evidence="3" type="ORF">SAMN05660662_3679</name>
</gene>
<reference evidence="4" key="1">
    <citation type="submission" date="2016-10" db="EMBL/GenBank/DDBJ databases">
        <authorList>
            <person name="Varghese N."/>
            <person name="Submissions S."/>
        </authorList>
    </citation>
    <scope>NUCLEOTIDE SEQUENCE [LARGE SCALE GENOMIC DNA]</scope>
    <source>
        <strain evidence="4">DSM 44268</strain>
    </source>
</reference>